<evidence type="ECO:0000256" key="1">
    <source>
        <dbReference type="ARBA" id="ARBA00004141"/>
    </source>
</evidence>
<evidence type="ECO:0000256" key="3">
    <source>
        <dbReference type="ARBA" id="ARBA00022679"/>
    </source>
</evidence>
<evidence type="ECO:0000313" key="12">
    <source>
        <dbReference type="Proteomes" id="UP000759131"/>
    </source>
</evidence>
<keyword evidence="7" id="KW-0443">Lipid metabolism</keyword>
<dbReference type="InterPro" id="IPR002076">
    <property type="entry name" value="ELO_fam"/>
</dbReference>
<keyword evidence="3" id="KW-0808">Transferase</keyword>
<keyword evidence="5" id="KW-0276">Fatty acid metabolism</keyword>
<keyword evidence="9" id="KW-0275">Fatty acid biosynthesis</keyword>
<evidence type="ECO:0000256" key="8">
    <source>
        <dbReference type="ARBA" id="ARBA00023136"/>
    </source>
</evidence>
<name>A0A7R9QDE7_9ACAR</name>
<dbReference type="GO" id="GO:0006633">
    <property type="term" value="P:fatty acid biosynthetic process"/>
    <property type="evidence" value="ECO:0007669"/>
    <property type="project" value="UniProtKB-KW"/>
</dbReference>
<dbReference type="OrthoDB" id="6514925at2759"/>
<evidence type="ECO:0000313" key="11">
    <source>
        <dbReference type="EMBL" id="CAD7641657.1"/>
    </source>
</evidence>
<dbReference type="GO" id="GO:0009922">
    <property type="term" value="F:fatty acid elongase activity"/>
    <property type="evidence" value="ECO:0007669"/>
    <property type="project" value="InterPro"/>
</dbReference>
<feature type="transmembrane region" description="Helical" evidence="10">
    <location>
        <begin position="35"/>
        <end position="54"/>
    </location>
</feature>
<accession>A0A7R9QDE7</accession>
<dbReference type="Pfam" id="PF01151">
    <property type="entry name" value="ELO"/>
    <property type="match status" value="1"/>
</dbReference>
<evidence type="ECO:0000256" key="9">
    <source>
        <dbReference type="ARBA" id="ARBA00023160"/>
    </source>
</evidence>
<keyword evidence="12" id="KW-1185">Reference proteome</keyword>
<proteinExistence type="predicted"/>
<evidence type="ECO:0000256" key="2">
    <source>
        <dbReference type="ARBA" id="ARBA00022516"/>
    </source>
</evidence>
<dbReference type="Proteomes" id="UP000759131">
    <property type="component" value="Unassembled WGS sequence"/>
</dbReference>
<keyword evidence="8 10" id="KW-0472">Membrane</keyword>
<reference evidence="11" key="1">
    <citation type="submission" date="2020-11" db="EMBL/GenBank/DDBJ databases">
        <authorList>
            <person name="Tran Van P."/>
        </authorList>
    </citation>
    <scope>NUCLEOTIDE SEQUENCE</scope>
</reference>
<dbReference type="EMBL" id="CAJPIZ010025646">
    <property type="protein sequence ID" value="CAG2118809.1"/>
    <property type="molecule type" value="Genomic_DNA"/>
</dbReference>
<evidence type="ECO:0000256" key="10">
    <source>
        <dbReference type="SAM" id="Phobius"/>
    </source>
</evidence>
<evidence type="ECO:0000256" key="4">
    <source>
        <dbReference type="ARBA" id="ARBA00022692"/>
    </source>
</evidence>
<feature type="transmembrane region" description="Helical" evidence="10">
    <location>
        <begin position="6"/>
        <end position="28"/>
    </location>
</feature>
<evidence type="ECO:0000256" key="6">
    <source>
        <dbReference type="ARBA" id="ARBA00022989"/>
    </source>
</evidence>
<protein>
    <submittedName>
        <fullName evidence="11">Uncharacterized protein</fullName>
    </submittedName>
</protein>
<evidence type="ECO:0000256" key="5">
    <source>
        <dbReference type="ARBA" id="ARBA00022832"/>
    </source>
</evidence>
<dbReference type="GO" id="GO:0016020">
    <property type="term" value="C:membrane"/>
    <property type="evidence" value="ECO:0007669"/>
    <property type="project" value="UniProtKB-SubCell"/>
</dbReference>
<keyword evidence="4 10" id="KW-0812">Transmembrane</keyword>
<keyword evidence="2" id="KW-0444">Lipid biosynthesis</keyword>
<dbReference type="AlphaFoldDB" id="A0A7R9QDE7"/>
<comment type="subcellular location">
    <subcellularLocation>
        <location evidence="1">Membrane</location>
        <topology evidence="1">Multi-pass membrane protein</topology>
    </subcellularLocation>
</comment>
<keyword evidence="6 10" id="KW-1133">Transmembrane helix</keyword>
<dbReference type="EMBL" id="OC880221">
    <property type="protein sequence ID" value="CAD7641657.1"/>
    <property type="molecule type" value="Genomic_DNA"/>
</dbReference>
<organism evidence="11">
    <name type="scientific">Medioppia subpectinata</name>
    <dbReference type="NCBI Taxonomy" id="1979941"/>
    <lineage>
        <taxon>Eukaryota</taxon>
        <taxon>Metazoa</taxon>
        <taxon>Ecdysozoa</taxon>
        <taxon>Arthropoda</taxon>
        <taxon>Chelicerata</taxon>
        <taxon>Arachnida</taxon>
        <taxon>Acari</taxon>
        <taxon>Acariformes</taxon>
        <taxon>Sarcoptiformes</taxon>
        <taxon>Oribatida</taxon>
        <taxon>Brachypylina</taxon>
        <taxon>Oppioidea</taxon>
        <taxon>Oppiidae</taxon>
        <taxon>Medioppia</taxon>
    </lineage>
</organism>
<sequence length="83" mass="10195">MVPVLGWMTFIYYLLSAFGPKIQPYLWWKRYITRFQLIQFAILIVYAIILFTFMDLSDYPAAMKWTESYEEPRELMYRKNIHI</sequence>
<gene>
    <name evidence="11" type="ORF">OSB1V03_LOCUS18759</name>
</gene>
<evidence type="ECO:0000256" key="7">
    <source>
        <dbReference type="ARBA" id="ARBA00023098"/>
    </source>
</evidence>